<keyword evidence="1" id="KW-0472">Membrane</keyword>
<dbReference type="HOGENOM" id="CLU_3272417_0_0_9"/>
<name>E1PK58_MAGIU</name>
<sequence>MTHWRTMAPEIVTVFVTLSAGTIAIWKVYVIMLSFLEAPRT</sequence>
<keyword evidence="1" id="KW-0812">Transmembrane</keyword>
<protein>
    <submittedName>
        <fullName evidence="2">Uncharacterized protein</fullName>
    </submittedName>
</protein>
<organism evidence="2 3">
    <name type="scientific">Mageeibacillus indolicus (strain UPII9-5)</name>
    <name type="common">Clostridiales genomosp. BVAB3 (strain UPII9-5)</name>
    <dbReference type="NCBI Taxonomy" id="699246"/>
    <lineage>
        <taxon>Bacteria</taxon>
        <taxon>Bacillati</taxon>
        <taxon>Bacillota</taxon>
        <taxon>Clostridia</taxon>
        <taxon>Eubacteriales</taxon>
        <taxon>Oscillospiraceae</taxon>
        <taxon>Mageeibacillus</taxon>
    </lineage>
</organism>
<feature type="transmembrane region" description="Helical" evidence="1">
    <location>
        <begin position="12"/>
        <end position="36"/>
    </location>
</feature>
<gene>
    <name evidence="2" type="ordered locus">HMPREF0868_1650</name>
</gene>
<dbReference type="KEGG" id="clo:HMPREF0868_1650"/>
<accession>E1PK58</accession>
<dbReference type="EMBL" id="CP001850">
    <property type="protein sequence ID" value="ADN43912.1"/>
    <property type="molecule type" value="Genomic_DNA"/>
</dbReference>
<dbReference type="AlphaFoldDB" id="E1PK58"/>
<evidence type="ECO:0000313" key="3">
    <source>
        <dbReference type="Proteomes" id="UP000008234"/>
    </source>
</evidence>
<keyword evidence="1" id="KW-1133">Transmembrane helix</keyword>
<reference evidence="3" key="1">
    <citation type="submission" date="2009-12" db="EMBL/GenBank/DDBJ databases">
        <title>Sequence of Clostridiales genomosp. BVAB3 str. UPII9-5.</title>
        <authorList>
            <person name="Madupu R."/>
            <person name="Durkin A.S."/>
            <person name="Torralba M."/>
            <person name="Methe B."/>
            <person name="Sutton G.G."/>
            <person name="Strausberg R.L."/>
            <person name="Nelson K.E."/>
        </authorList>
    </citation>
    <scope>NUCLEOTIDE SEQUENCE [LARGE SCALE GENOMIC DNA]</scope>
    <source>
        <strain evidence="3">UPII9-5</strain>
    </source>
</reference>
<evidence type="ECO:0000313" key="2">
    <source>
        <dbReference type="EMBL" id="ADN43912.1"/>
    </source>
</evidence>
<evidence type="ECO:0000256" key="1">
    <source>
        <dbReference type="SAM" id="Phobius"/>
    </source>
</evidence>
<dbReference type="Proteomes" id="UP000008234">
    <property type="component" value="Chromosome"/>
</dbReference>
<keyword evidence="3" id="KW-1185">Reference proteome</keyword>
<proteinExistence type="predicted"/>